<name>A0ACC2J5I1_9PEZI</name>
<evidence type="ECO:0000313" key="2">
    <source>
        <dbReference type="Proteomes" id="UP001153334"/>
    </source>
</evidence>
<organism evidence="1 2">
    <name type="scientific">Nemania bipapillata</name>
    <dbReference type="NCBI Taxonomy" id="110536"/>
    <lineage>
        <taxon>Eukaryota</taxon>
        <taxon>Fungi</taxon>
        <taxon>Dikarya</taxon>
        <taxon>Ascomycota</taxon>
        <taxon>Pezizomycotina</taxon>
        <taxon>Sordariomycetes</taxon>
        <taxon>Xylariomycetidae</taxon>
        <taxon>Xylariales</taxon>
        <taxon>Xylariaceae</taxon>
        <taxon>Nemania</taxon>
    </lineage>
</organism>
<keyword evidence="2" id="KW-1185">Reference proteome</keyword>
<evidence type="ECO:0000313" key="1">
    <source>
        <dbReference type="EMBL" id="KAJ8122733.1"/>
    </source>
</evidence>
<comment type="caution">
    <text evidence="1">The sequence shown here is derived from an EMBL/GenBank/DDBJ whole genome shotgun (WGS) entry which is preliminary data.</text>
</comment>
<accession>A0ACC2J5I1</accession>
<dbReference type="EMBL" id="JAPESX010000182">
    <property type="protein sequence ID" value="KAJ8122733.1"/>
    <property type="molecule type" value="Genomic_DNA"/>
</dbReference>
<protein>
    <submittedName>
        <fullName evidence="1">Uncharacterized protein</fullName>
    </submittedName>
</protein>
<reference evidence="1" key="1">
    <citation type="submission" date="2022-11" db="EMBL/GenBank/DDBJ databases">
        <title>Genome Sequence of Nemania bipapillata.</title>
        <authorList>
            <person name="Buettner E."/>
        </authorList>
    </citation>
    <scope>NUCLEOTIDE SEQUENCE</scope>
    <source>
        <strain evidence="1">CP14</strain>
    </source>
</reference>
<dbReference type="Proteomes" id="UP001153334">
    <property type="component" value="Unassembled WGS sequence"/>
</dbReference>
<sequence>MVAIQILSDHAISSEYCAFLRRQLAKFKVVFLVLGSHEPSHASWASTRTSTRASEETIKTERGSSDAPGIALSEFALLDQARCNVPGSGPDDVRVTFLGYTLFSRVPPRIEEWTAQAHSARFEEELACLNQQVTTLEAAGKNRRTIIFTHYGPTVDDRAVDLRHRNNPI</sequence>
<proteinExistence type="predicted"/>
<gene>
    <name evidence="1" type="ORF">ONZ43_g1143</name>
</gene>